<keyword evidence="2" id="KW-1185">Reference proteome</keyword>
<dbReference type="RefSeq" id="WP_266478820.1">
    <property type="nucleotide sequence ID" value="NZ_CP108052.1"/>
</dbReference>
<evidence type="ECO:0008006" key="3">
    <source>
        <dbReference type="Google" id="ProtNLM"/>
    </source>
</evidence>
<evidence type="ECO:0000313" key="2">
    <source>
        <dbReference type="Proteomes" id="UP001432039"/>
    </source>
</evidence>
<proteinExistence type="predicted"/>
<name>A0ABZ1T5G1_STRVG</name>
<protein>
    <recommendedName>
        <fullName evidence="3">Transposase</fullName>
    </recommendedName>
</protein>
<accession>A0ABZ1T5G1</accession>
<dbReference type="Proteomes" id="UP001432039">
    <property type="component" value="Chromosome"/>
</dbReference>
<dbReference type="EMBL" id="CP108090">
    <property type="protein sequence ID" value="WUQ10122.1"/>
    <property type="molecule type" value="Genomic_DNA"/>
</dbReference>
<sequence>MAKLRTTVANQRAEIEDLRHLVTSLTLASAVLTQGHDASAEPVLAPENVIPFPPFTS</sequence>
<reference evidence="1" key="1">
    <citation type="submission" date="2022-10" db="EMBL/GenBank/DDBJ databases">
        <title>The complete genomes of actinobacterial strains from the NBC collection.</title>
        <authorList>
            <person name="Joergensen T.S."/>
            <person name="Alvarez Arevalo M."/>
            <person name="Sterndorff E.B."/>
            <person name="Faurdal D."/>
            <person name="Vuksanovic O."/>
            <person name="Mourched A.-S."/>
            <person name="Charusanti P."/>
            <person name="Shaw S."/>
            <person name="Blin K."/>
            <person name="Weber T."/>
        </authorList>
    </citation>
    <scope>NUCLEOTIDE SEQUENCE</scope>
    <source>
        <strain evidence="1">NBC_00248</strain>
    </source>
</reference>
<evidence type="ECO:0000313" key="1">
    <source>
        <dbReference type="EMBL" id="WUQ10122.1"/>
    </source>
</evidence>
<organism evidence="1 2">
    <name type="scientific">Streptomyces virginiae</name>
    <name type="common">Streptomyces cinnamonensis</name>
    <dbReference type="NCBI Taxonomy" id="1961"/>
    <lineage>
        <taxon>Bacteria</taxon>
        <taxon>Bacillati</taxon>
        <taxon>Actinomycetota</taxon>
        <taxon>Actinomycetes</taxon>
        <taxon>Kitasatosporales</taxon>
        <taxon>Streptomycetaceae</taxon>
        <taxon>Streptomyces</taxon>
    </lineage>
</organism>
<gene>
    <name evidence="1" type="ORF">OG517_00875</name>
</gene>